<name>A0ABR4QB68_9CEST</name>
<dbReference type="PANTHER" id="PTHR45973:SF9">
    <property type="entry name" value="LEUCINE-RICH REPEAT-CONTAINING PROTEIN 46"/>
    <property type="match status" value="1"/>
</dbReference>
<evidence type="ECO:0000313" key="7">
    <source>
        <dbReference type="EMBL" id="KAL5106583.1"/>
    </source>
</evidence>
<evidence type="ECO:0000256" key="6">
    <source>
        <dbReference type="SAM" id="MobiDB-lite"/>
    </source>
</evidence>
<keyword evidence="8" id="KW-1185">Reference proteome</keyword>
<reference evidence="7 8" key="1">
    <citation type="journal article" date="2022" name="Front. Cell. Infect. Microbiol.">
        <title>The Genomes of Two Strains of Taenia crassiceps the Animal Model for the Study of Human Cysticercosis.</title>
        <authorList>
            <person name="Bobes R.J."/>
            <person name="Estrada K."/>
            <person name="Rios-Valencia D.G."/>
            <person name="Calderon-Gallegos A."/>
            <person name="de la Torre P."/>
            <person name="Carrero J.C."/>
            <person name="Sanchez-Flores A."/>
            <person name="Laclette J.P."/>
        </authorList>
    </citation>
    <scope>NUCLEOTIDE SEQUENCE [LARGE SCALE GENOMIC DNA]</scope>
    <source>
        <strain evidence="7">WFUcys</strain>
    </source>
</reference>
<keyword evidence="5" id="KW-0966">Cell projection</keyword>
<keyword evidence="3" id="KW-0677">Repeat</keyword>
<protein>
    <submittedName>
        <fullName evidence="7">Dynein assembly factor 1 axonemal</fullName>
    </submittedName>
</protein>
<keyword evidence="2" id="KW-0433">Leucine-rich repeat</keyword>
<evidence type="ECO:0000256" key="1">
    <source>
        <dbReference type="ARBA" id="ARBA00004138"/>
    </source>
</evidence>
<feature type="compositionally biased region" description="Low complexity" evidence="6">
    <location>
        <begin position="671"/>
        <end position="687"/>
    </location>
</feature>
<dbReference type="SUPFAM" id="SSF52075">
    <property type="entry name" value="Outer arm dynein light chain 1"/>
    <property type="match status" value="1"/>
</dbReference>
<feature type="compositionally biased region" description="Polar residues" evidence="6">
    <location>
        <begin position="692"/>
        <end position="707"/>
    </location>
</feature>
<gene>
    <name evidence="7" type="ORF">TcWFU_001408</name>
</gene>
<dbReference type="Gene3D" id="3.80.10.10">
    <property type="entry name" value="Ribonuclease Inhibitor"/>
    <property type="match status" value="2"/>
</dbReference>
<evidence type="ECO:0000256" key="4">
    <source>
        <dbReference type="ARBA" id="ARBA00023069"/>
    </source>
</evidence>
<dbReference type="InterPro" id="IPR001611">
    <property type="entry name" value="Leu-rich_rpt"/>
</dbReference>
<dbReference type="SMART" id="SM00365">
    <property type="entry name" value="LRR_SD22"/>
    <property type="match status" value="3"/>
</dbReference>
<evidence type="ECO:0000256" key="3">
    <source>
        <dbReference type="ARBA" id="ARBA00022737"/>
    </source>
</evidence>
<accession>A0ABR4QB68</accession>
<feature type="region of interest" description="Disordered" evidence="6">
    <location>
        <begin position="662"/>
        <end position="711"/>
    </location>
</feature>
<dbReference type="Proteomes" id="UP001651158">
    <property type="component" value="Unassembled WGS sequence"/>
</dbReference>
<comment type="caution">
    <text evidence="7">The sequence shown here is derived from an EMBL/GenBank/DDBJ whole genome shotgun (WGS) entry which is preliminary data.</text>
</comment>
<dbReference type="InterPro" id="IPR032675">
    <property type="entry name" value="LRR_dom_sf"/>
</dbReference>
<keyword evidence="4" id="KW-0969">Cilium</keyword>
<dbReference type="PANTHER" id="PTHR45973">
    <property type="entry name" value="PROTEIN PHOSPHATASE 1 REGULATORY SUBUNIT SDS22-RELATED"/>
    <property type="match status" value="1"/>
</dbReference>
<dbReference type="PROSITE" id="PS51450">
    <property type="entry name" value="LRR"/>
    <property type="match status" value="3"/>
</dbReference>
<comment type="subcellular location">
    <subcellularLocation>
        <location evidence="1">Cell projection</location>
        <location evidence="1">Cilium</location>
    </subcellularLocation>
</comment>
<dbReference type="InterPro" id="IPR050576">
    <property type="entry name" value="Cilia_flagella_integrity"/>
</dbReference>
<evidence type="ECO:0000256" key="2">
    <source>
        <dbReference type="ARBA" id="ARBA00022614"/>
    </source>
</evidence>
<sequence length="894" mass="100438">MNSDTEQVSFSTALDETFFDAVEDIKGNLSQVVPETPVELSFRDSNNGGETDLLNASANSMKLLNETYSLSAETSTLLDNPLPLLDDAIRSIQVLSSDPVIYLRNSPPTSSSTFTRELNQNLDSENLSKLEESDNRKIHTSVCAVQTLSKGYQTTLDQVSLPPSFPVEFHGVEKGETTQLVTDAGNDDSEVVFEFCGVTDGSSLNTEPADIVNFISDGPFVAETEKYANVEVEENVLSGAPNKDVNEPDYSTTNKEIVNHLDDATSQQVETAEFDAFHEMEDVNEVPDTIHEVKGEFDEKVIKLTAAVDAAYQGCLDNIVDTMAGTEEDKGSKMDSEVGEAEKTVFELLEEYRDKRKLNPPKRMLTAEEDAARNKWPRMTKEVLRKICKEQKLYQTPYLNDILYLHYRGFGWIENLEDYTGLRCLFLDVNGIDEIAGLEYQTEMRCLFMSKNLIRRIENLEHMVHLDTLDVSHNMISKIENLSMLPVLKKLVISHNKLETLEDIVHLRDCKALAVVDLQQNRIDNPAVLEEIFAQMPNLRVLYNQGNPFVREVKYYRKNFINQCKELTYLDDRPVFPKDRACAEAFYSGGPDEECRIRKELNDAEHKRLMDSCNWLTERRKKIESANREKELVEKARGENLPTDDIHVNPEDMDWLYGTEQLTQPNTAGGDVQDVSSQDAAASAPPDGNVEIDTSTSNPLNDNASTESEIEEFTPSKVLKQMEEGKIDHVEAFSVPIDTDQSEEAVVEVSVPSAQAKGPSSKSLFEDCDESSWKSKLLITEDSPPKLGPPKSMFVEEIVTSAEDQLKGKRTFKVPIIEEILDDYDITESVRAGDDEASPQALVEDVEDGRSEEMDRRSSKERDLLKCQILETAASAGSIDPKFSNYNIFCAHQE</sequence>
<evidence type="ECO:0000313" key="8">
    <source>
        <dbReference type="Proteomes" id="UP001651158"/>
    </source>
</evidence>
<feature type="region of interest" description="Disordered" evidence="6">
    <location>
        <begin position="831"/>
        <end position="861"/>
    </location>
</feature>
<evidence type="ECO:0000256" key="5">
    <source>
        <dbReference type="ARBA" id="ARBA00023273"/>
    </source>
</evidence>
<proteinExistence type="predicted"/>
<feature type="compositionally biased region" description="Basic and acidic residues" evidence="6">
    <location>
        <begin position="848"/>
        <end position="861"/>
    </location>
</feature>
<organism evidence="7 8">
    <name type="scientific">Taenia crassiceps</name>
    <dbReference type="NCBI Taxonomy" id="6207"/>
    <lineage>
        <taxon>Eukaryota</taxon>
        <taxon>Metazoa</taxon>
        <taxon>Spiralia</taxon>
        <taxon>Lophotrochozoa</taxon>
        <taxon>Platyhelminthes</taxon>
        <taxon>Cestoda</taxon>
        <taxon>Eucestoda</taxon>
        <taxon>Cyclophyllidea</taxon>
        <taxon>Taeniidae</taxon>
        <taxon>Taenia</taxon>
    </lineage>
</organism>
<dbReference type="EMBL" id="JAKROA010000005">
    <property type="protein sequence ID" value="KAL5106583.1"/>
    <property type="molecule type" value="Genomic_DNA"/>
</dbReference>